<proteinExistence type="predicted"/>
<dbReference type="CDD" id="cd04486">
    <property type="entry name" value="YhcR_OBF_like"/>
    <property type="match status" value="1"/>
</dbReference>
<evidence type="ECO:0000313" key="3">
    <source>
        <dbReference type="EMBL" id="EAR08654.1"/>
    </source>
</evidence>
<reference evidence="3 4" key="1">
    <citation type="submission" date="2006-02" db="EMBL/GenBank/DDBJ databases">
        <authorList>
            <person name="Pinhassi J."/>
            <person name="Pedros-Alio C."/>
            <person name="Ferriera S."/>
            <person name="Johnson J."/>
            <person name="Kravitz S."/>
            <person name="Halpern A."/>
            <person name="Remington K."/>
            <person name="Beeson K."/>
            <person name="Tran B."/>
            <person name="Rogers Y.-H."/>
            <person name="Friedman R."/>
            <person name="Venter J.C."/>
        </authorList>
    </citation>
    <scope>NUCLEOTIDE SEQUENCE [LARGE SCALE GENOMIC DNA]</scope>
    <source>
        <strain evidence="3 4">MED297</strain>
    </source>
</reference>
<dbReference type="PANTHER" id="PTHR42834:SF1">
    <property type="entry name" value="ENDONUCLEASE_EXONUCLEASE_PHOSPHATASE FAMILY PROTEIN (AFU_ORTHOLOGUE AFUA_3G09210)"/>
    <property type="match status" value="1"/>
</dbReference>
<dbReference type="EMBL" id="AAOE01000018">
    <property type="protein sequence ID" value="EAR08654.1"/>
    <property type="molecule type" value="Genomic_DNA"/>
</dbReference>
<organism evidence="3 4">
    <name type="scientific">Reinekea blandensis MED297</name>
    <dbReference type="NCBI Taxonomy" id="314283"/>
    <lineage>
        <taxon>Bacteria</taxon>
        <taxon>Pseudomonadati</taxon>
        <taxon>Pseudomonadota</taxon>
        <taxon>Gammaproteobacteria</taxon>
        <taxon>Oceanospirillales</taxon>
        <taxon>Saccharospirillaceae</taxon>
        <taxon>Reinekea</taxon>
    </lineage>
</organism>
<dbReference type="STRING" id="314283.MED297_03080"/>
<dbReference type="SUPFAM" id="SSF56219">
    <property type="entry name" value="DNase I-like"/>
    <property type="match status" value="1"/>
</dbReference>
<dbReference type="NCBIfam" id="NF033681">
    <property type="entry name" value="ExeM_NucH_DNase"/>
    <property type="match status" value="1"/>
</dbReference>
<evidence type="ECO:0000256" key="1">
    <source>
        <dbReference type="SAM" id="SignalP"/>
    </source>
</evidence>
<dbReference type="Proteomes" id="UP000005953">
    <property type="component" value="Unassembled WGS sequence"/>
</dbReference>
<keyword evidence="4" id="KW-1185">Reference proteome</keyword>
<dbReference type="InterPro" id="IPR005135">
    <property type="entry name" value="Endo/exonuclease/phosphatase"/>
</dbReference>
<gene>
    <name evidence="3" type="ORF">MED297_03080</name>
</gene>
<protein>
    <recommendedName>
        <fullName evidence="2">Endonuclease/exonuclease/phosphatase domain-containing protein</fullName>
    </recommendedName>
</protein>
<dbReference type="HOGENOM" id="CLU_006338_2_1_6"/>
<dbReference type="OrthoDB" id="9800417at2"/>
<dbReference type="InterPro" id="IPR036691">
    <property type="entry name" value="Endo/exonu/phosph_ase_sf"/>
</dbReference>
<dbReference type="InterPro" id="IPR047971">
    <property type="entry name" value="ExeM-like"/>
</dbReference>
<feature type="signal peptide" evidence="1">
    <location>
        <begin position="1"/>
        <end position="20"/>
    </location>
</feature>
<dbReference type="RefSeq" id="WP_008047289.1">
    <property type="nucleotide sequence ID" value="NZ_CH724153.1"/>
</dbReference>
<feature type="chain" id="PRO_5002665163" description="Endonuclease/exonuclease/phosphatase domain-containing protein" evidence="1">
    <location>
        <begin position="21"/>
        <end position="551"/>
    </location>
</feature>
<dbReference type="Gene3D" id="3.60.10.10">
    <property type="entry name" value="Endonuclease/exonuclease/phosphatase"/>
    <property type="match status" value="1"/>
</dbReference>
<dbReference type="GO" id="GO:0003824">
    <property type="term" value="F:catalytic activity"/>
    <property type="evidence" value="ECO:0007669"/>
    <property type="project" value="InterPro"/>
</dbReference>
<sequence>MNRNILVGLFCSLYSLTALADCGDSATSIEAIQGRGMASPLVGQAVTVEATVSAVFQGADKLDGFFIQQADRDPSASHGLFVYSDSRVRPGERVRLRGQVKEFYGLTELTKVRLLDRCGQSQAPEALSLPMQTSETQREALEAVKVQVPRLSISQNHQLSRFGQLQLAPRVIGSPVSERWLVDDPSTSVSPTEVDYLATVETLDQLHLGSELAPLDAVVSYGFGAYRLIPVQPVSITPMDFSLPKKDARALRLAGSNVNNLFNGNGRGSGFRDGRGPENQRQYARKLNRLSQAFVRLDADVIALNEVENDGFGQNSTLIDLIESLNHLTGDDRYQAVTFSDRQTGTDAIQNAMLFNARTVVKVGQPRSITELPEWENRWHRPFMLQEFEAIRSGQRFSVVVAHLKSKGSRCPEDTDQSVQQEGACMVKRLNAVDRLLGWLSIPEDQPAFLIGDFNAYANERPIRKLARAGWKTLVGTANAYSYVYDGQPGVLDYVIGNAMAERLVLQSGYWPINSGQVAGATQVPFLSRLRLPEFYGFSDHDPVFIDVSFR</sequence>
<evidence type="ECO:0000259" key="2">
    <source>
        <dbReference type="Pfam" id="PF03372"/>
    </source>
</evidence>
<dbReference type="PANTHER" id="PTHR42834">
    <property type="entry name" value="ENDONUCLEASE/EXONUCLEASE/PHOSPHATASE FAMILY PROTEIN (AFU_ORTHOLOGUE AFUA_3G09210)"/>
    <property type="match status" value="1"/>
</dbReference>
<comment type="caution">
    <text evidence="3">The sequence shown here is derived from an EMBL/GenBank/DDBJ whole genome shotgun (WGS) entry which is preliminary data.</text>
</comment>
<dbReference type="Pfam" id="PF03372">
    <property type="entry name" value="Exo_endo_phos"/>
    <property type="match status" value="1"/>
</dbReference>
<dbReference type="AlphaFoldDB" id="A4BH08"/>
<feature type="domain" description="Endonuclease/exonuclease/phosphatase" evidence="2">
    <location>
        <begin position="267"/>
        <end position="541"/>
    </location>
</feature>
<keyword evidence="1" id="KW-0732">Signal</keyword>
<evidence type="ECO:0000313" key="4">
    <source>
        <dbReference type="Proteomes" id="UP000005953"/>
    </source>
</evidence>
<name>A4BH08_9GAMM</name>
<accession>A4BH08</accession>